<dbReference type="Pfam" id="PF09019">
    <property type="entry name" value="EcoRII-C"/>
    <property type="match status" value="1"/>
</dbReference>
<proteinExistence type="predicted"/>
<gene>
    <name evidence="2" type="ORF">NTGZN8_100121</name>
</gene>
<dbReference type="InterPro" id="IPR015109">
    <property type="entry name" value="Restrct_endonuc_II_EcoRII_C"/>
</dbReference>
<dbReference type="GO" id="GO:0003677">
    <property type="term" value="F:DNA binding"/>
    <property type="evidence" value="ECO:0007669"/>
    <property type="project" value="InterPro"/>
</dbReference>
<dbReference type="EMBL" id="CAJNBL010000002">
    <property type="protein sequence ID" value="CAE6689378.1"/>
    <property type="molecule type" value="Genomic_DNA"/>
</dbReference>
<dbReference type="AlphaFoldDB" id="A0A916BEM2"/>
<evidence type="ECO:0000313" key="3">
    <source>
        <dbReference type="Proteomes" id="UP000675882"/>
    </source>
</evidence>
<accession>A0A916BEM2</accession>
<dbReference type="Proteomes" id="UP000675882">
    <property type="component" value="Unassembled WGS sequence"/>
</dbReference>
<organism evidence="2 3">
    <name type="scientific">Candidatus Nitrotoga fabula</name>
    <dbReference type="NCBI Taxonomy" id="2182327"/>
    <lineage>
        <taxon>Bacteria</taxon>
        <taxon>Pseudomonadati</taxon>
        <taxon>Pseudomonadota</taxon>
        <taxon>Betaproteobacteria</taxon>
        <taxon>Nitrosomonadales</taxon>
        <taxon>Gallionellaceae</taxon>
        <taxon>Candidatus Nitrotoga</taxon>
    </lineage>
</organism>
<keyword evidence="3" id="KW-1185">Reference proteome</keyword>
<protein>
    <submittedName>
        <fullName evidence="2">Restriction endonuclease</fullName>
    </submittedName>
</protein>
<reference evidence="2" key="1">
    <citation type="submission" date="2021-02" db="EMBL/GenBank/DDBJ databases">
        <authorList>
            <person name="Han P."/>
        </authorList>
    </citation>
    <scope>NUCLEOTIDE SEQUENCE</scope>
    <source>
        <strain evidence="2">Candidatus Nitrotoga sp. ZN8</strain>
    </source>
</reference>
<name>A0A916BEM2_9PROT</name>
<sequence>MKPGYLSEYFEGVAAKRLSAVEADETRSNQHEYHATKKVQAFLGSPDEKMRMTARFLYLTDDDHDPIMEDAFLTLYNCRRGKPRAPEYHLYFPTTNVSLNASEGDLLVIAKKRDGGLLVIIAENGSSIGRQIEWLFGFSDLTHPGFSVKSKLETEQDRIEFASRFILENIGIAVETSEDNYLEDMLSRFNGYFPTTREFSAYARSTLKDLSPQEEPDHVLMTWMEREEILFRTLERYLIADRLSQGFTGEMSTGGIDVDGFLSFSLSVQNRRKSRVGLALENHLEILFKENGLSYTRTAVTENKAKPDFLFPGVTEYHNPAFNSLKLTMLGVKSTCKDRWRQVLAEADRIDVKHLLTLETAISTHQTDEMTAKRLQLVLPRSLHQTYTPAQQAWLMDVASFTELVRTRQNM</sequence>
<dbReference type="Gene3D" id="3.40.91.80">
    <property type="match status" value="1"/>
</dbReference>
<dbReference type="GO" id="GO:0009307">
    <property type="term" value="P:DNA restriction-modification system"/>
    <property type="evidence" value="ECO:0007669"/>
    <property type="project" value="InterPro"/>
</dbReference>
<comment type="caution">
    <text evidence="2">The sequence shown here is derived from an EMBL/GenBank/DDBJ whole genome shotgun (WGS) entry which is preliminary data.</text>
</comment>
<dbReference type="InterPro" id="IPR011335">
    <property type="entry name" value="Restrct_endonuc-II-like"/>
</dbReference>
<feature type="domain" description="Restriction endonuclease type II EcoRII C-terminal" evidence="1">
    <location>
        <begin position="231"/>
        <end position="401"/>
    </location>
</feature>
<keyword evidence="2" id="KW-0255">Endonuclease</keyword>
<keyword evidence="2" id="KW-0540">Nuclease</keyword>
<dbReference type="GO" id="GO:0009036">
    <property type="term" value="F:type II site-specific deoxyribonuclease activity"/>
    <property type="evidence" value="ECO:0007669"/>
    <property type="project" value="InterPro"/>
</dbReference>
<evidence type="ECO:0000313" key="2">
    <source>
        <dbReference type="EMBL" id="CAE6689378.1"/>
    </source>
</evidence>
<dbReference type="InterPro" id="IPR038365">
    <property type="entry name" value="EcoRII_C_sf"/>
</dbReference>
<keyword evidence="2" id="KW-0378">Hydrolase</keyword>
<evidence type="ECO:0000259" key="1">
    <source>
        <dbReference type="Pfam" id="PF09019"/>
    </source>
</evidence>
<dbReference type="RefSeq" id="WP_213035000.1">
    <property type="nucleotide sequence ID" value="NZ_CAJNBL010000002.1"/>
</dbReference>
<dbReference type="SUPFAM" id="SSF52980">
    <property type="entry name" value="Restriction endonuclease-like"/>
    <property type="match status" value="1"/>
</dbReference>